<dbReference type="PROSITE" id="PS51387">
    <property type="entry name" value="FAD_PCMH"/>
    <property type="match status" value="1"/>
</dbReference>
<dbReference type="HAMAP" id="MF_00037">
    <property type="entry name" value="MurB"/>
    <property type="match status" value="1"/>
</dbReference>
<evidence type="ECO:0000259" key="20">
    <source>
        <dbReference type="PROSITE" id="PS51387"/>
    </source>
</evidence>
<evidence type="ECO:0000256" key="3">
    <source>
        <dbReference type="ARBA" id="ARBA00004496"/>
    </source>
</evidence>
<evidence type="ECO:0000256" key="19">
    <source>
        <dbReference type="HAMAP-Rule" id="MF_00037"/>
    </source>
</evidence>
<comment type="function">
    <text evidence="2 19">Cell wall formation.</text>
</comment>
<dbReference type="InterPro" id="IPR036635">
    <property type="entry name" value="MurB_C_sf"/>
</dbReference>
<dbReference type="PANTHER" id="PTHR21071:SF4">
    <property type="entry name" value="UDP-N-ACETYLENOLPYRUVOYLGLUCOSAMINE REDUCTASE"/>
    <property type="match status" value="1"/>
</dbReference>
<evidence type="ECO:0000256" key="5">
    <source>
        <dbReference type="ARBA" id="ARBA00012518"/>
    </source>
</evidence>
<keyword evidence="12 19" id="KW-0133">Cell shape</keyword>
<evidence type="ECO:0000256" key="10">
    <source>
        <dbReference type="ARBA" id="ARBA00022827"/>
    </source>
</evidence>
<dbReference type="EC" id="1.3.1.98" evidence="5 19"/>
<evidence type="ECO:0000256" key="6">
    <source>
        <dbReference type="ARBA" id="ARBA00015188"/>
    </source>
</evidence>
<comment type="similarity">
    <text evidence="19">Belongs to the MurB family.</text>
</comment>
<evidence type="ECO:0000256" key="13">
    <source>
        <dbReference type="ARBA" id="ARBA00022984"/>
    </source>
</evidence>
<dbReference type="AlphaFoldDB" id="A0A5E6MA39"/>
<dbReference type="Gene3D" id="3.30.465.10">
    <property type="match status" value="1"/>
</dbReference>
<evidence type="ECO:0000256" key="8">
    <source>
        <dbReference type="ARBA" id="ARBA00022618"/>
    </source>
</evidence>
<reference evidence="21 22" key="1">
    <citation type="submission" date="2019-09" db="EMBL/GenBank/DDBJ databases">
        <authorList>
            <person name="Cremers G."/>
        </authorList>
    </citation>
    <scope>NUCLEOTIDE SEQUENCE [LARGE SCALE GENOMIC DNA]</scope>
    <source>
        <strain evidence="21">4A</strain>
    </source>
</reference>
<dbReference type="InterPro" id="IPR016167">
    <property type="entry name" value="FAD-bd_PCMH_sub1"/>
</dbReference>
<evidence type="ECO:0000256" key="15">
    <source>
        <dbReference type="ARBA" id="ARBA00023306"/>
    </source>
</evidence>
<dbReference type="Proteomes" id="UP000334923">
    <property type="component" value="Unassembled WGS sequence"/>
</dbReference>
<accession>A0A5E6MA39</accession>
<dbReference type="InterPro" id="IPR036318">
    <property type="entry name" value="FAD-bd_PCMH-like_sf"/>
</dbReference>
<dbReference type="Pfam" id="PF02873">
    <property type="entry name" value="MurB_C"/>
    <property type="match status" value="1"/>
</dbReference>
<dbReference type="Gene3D" id="3.30.43.10">
    <property type="entry name" value="Uridine Diphospho-n-acetylenolpyruvylglucosamine Reductase, domain 2"/>
    <property type="match status" value="1"/>
</dbReference>
<evidence type="ECO:0000256" key="18">
    <source>
        <dbReference type="ARBA" id="ARBA00048914"/>
    </source>
</evidence>
<organism evidence="21 22">
    <name type="scientific">Methylacidimicrobium tartarophylax</name>
    <dbReference type="NCBI Taxonomy" id="1041768"/>
    <lineage>
        <taxon>Bacteria</taxon>
        <taxon>Pseudomonadati</taxon>
        <taxon>Verrucomicrobiota</taxon>
        <taxon>Methylacidimicrobium</taxon>
    </lineage>
</organism>
<dbReference type="UniPathway" id="UPA00219"/>
<dbReference type="InterPro" id="IPR006094">
    <property type="entry name" value="Oxid_FAD_bind_N"/>
</dbReference>
<evidence type="ECO:0000256" key="1">
    <source>
        <dbReference type="ARBA" id="ARBA00001974"/>
    </source>
</evidence>
<evidence type="ECO:0000256" key="9">
    <source>
        <dbReference type="ARBA" id="ARBA00022630"/>
    </source>
</evidence>
<dbReference type="InterPro" id="IPR016166">
    <property type="entry name" value="FAD-bd_PCMH"/>
</dbReference>
<feature type="active site" description="Proton donor" evidence="19">
    <location>
        <position position="245"/>
    </location>
</feature>
<feature type="domain" description="FAD-binding PCMH-type" evidence="20">
    <location>
        <begin position="20"/>
        <end position="228"/>
    </location>
</feature>
<dbReference type="GO" id="GO:0071949">
    <property type="term" value="F:FAD binding"/>
    <property type="evidence" value="ECO:0007669"/>
    <property type="project" value="InterPro"/>
</dbReference>
<dbReference type="Pfam" id="PF01565">
    <property type="entry name" value="FAD_binding_4"/>
    <property type="match status" value="1"/>
</dbReference>
<evidence type="ECO:0000256" key="11">
    <source>
        <dbReference type="ARBA" id="ARBA00022857"/>
    </source>
</evidence>
<dbReference type="PANTHER" id="PTHR21071">
    <property type="entry name" value="UDP-N-ACETYLENOLPYRUVOYLGLUCOSAMINE REDUCTASE"/>
    <property type="match status" value="1"/>
</dbReference>
<dbReference type="NCBIfam" id="NF010478">
    <property type="entry name" value="PRK13903.1"/>
    <property type="match status" value="1"/>
</dbReference>
<dbReference type="GO" id="GO:0051301">
    <property type="term" value="P:cell division"/>
    <property type="evidence" value="ECO:0007669"/>
    <property type="project" value="UniProtKB-KW"/>
</dbReference>
<keyword evidence="8 19" id="KW-0132">Cell division</keyword>
<keyword evidence="7 19" id="KW-0963">Cytoplasm</keyword>
<dbReference type="GO" id="GO:0008762">
    <property type="term" value="F:UDP-N-acetylmuramate dehydrogenase activity"/>
    <property type="evidence" value="ECO:0007669"/>
    <property type="project" value="UniProtKB-UniRule"/>
</dbReference>
<evidence type="ECO:0000313" key="22">
    <source>
        <dbReference type="Proteomes" id="UP000334923"/>
    </source>
</evidence>
<name>A0A5E6MA39_9BACT</name>
<keyword evidence="11 19" id="KW-0521">NADP</keyword>
<dbReference type="GO" id="GO:0009252">
    <property type="term" value="P:peptidoglycan biosynthetic process"/>
    <property type="evidence" value="ECO:0007669"/>
    <property type="project" value="UniProtKB-UniRule"/>
</dbReference>
<evidence type="ECO:0000313" key="21">
    <source>
        <dbReference type="EMBL" id="VVM05218.1"/>
    </source>
</evidence>
<comment type="cofactor">
    <cofactor evidence="1 19">
        <name>FAD</name>
        <dbReference type="ChEBI" id="CHEBI:57692"/>
    </cofactor>
</comment>
<dbReference type="SUPFAM" id="SSF56194">
    <property type="entry name" value="Uridine diphospho-N-Acetylenolpyruvylglucosamine reductase, MurB, C-terminal domain"/>
    <property type="match status" value="1"/>
</dbReference>
<evidence type="ECO:0000256" key="17">
    <source>
        <dbReference type="ARBA" id="ARBA00031026"/>
    </source>
</evidence>
<gene>
    <name evidence="19 21" type="primary">murB</name>
    <name evidence="21" type="ORF">MAMT_00516</name>
</gene>
<keyword evidence="22" id="KW-1185">Reference proteome</keyword>
<evidence type="ECO:0000256" key="12">
    <source>
        <dbReference type="ARBA" id="ARBA00022960"/>
    </source>
</evidence>
<dbReference type="GO" id="GO:0005829">
    <property type="term" value="C:cytosol"/>
    <property type="evidence" value="ECO:0007669"/>
    <property type="project" value="TreeGrafter"/>
</dbReference>
<dbReference type="Gene3D" id="3.90.78.10">
    <property type="entry name" value="UDP-N-acetylenolpyruvoylglucosamine reductase, C-terminal domain"/>
    <property type="match status" value="1"/>
</dbReference>
<evidence type="ECO:0000256" key="16">
    <source>
        <dbReference type="ARBA" id="ARBA00023316"/>
    </source>
</evidence>
<keyword evidence="14 19" id="KW-0560">Oxidoreductase</keyword>
<feature type="active site" evidence="19">
    <location>
        <position position="346"/>
    </location>
</feature>
<protein>
    <recommendedName>
        <fullName evidence="6 19">UDP-N-acetylenolpyruvoylglucosamine reductase</fullName>
        <ecNumber evidence="5 19">1.3.1.98</ecNumber>
    </recommendedName>
    <alternativeName>
        <fullName evidence="17 19">UDP-N-acetylmuramate dehydrogenase</fullName>
    </alternativeName>
</protein>
<dbReference type="InterPro" id="IPR011601">
    <property type="entry name" value="MurB_C"/>
</dbReference>
<evidence type="ECO:0000256" key="2">
    <source>
        <dbReference type="ARBA" id="ARBA00003921"/>
    </source>
</evidence>
<dbReference type="GO" id="GO:0008360">
    <property type="term" value="P:regulation of cell shape"/>
    <property type="evidence" value="ECO:0007669"/>
    <property type="project" value="UniProtKB-KW"/>
</dbReference>
<sequence>MHDPMRIQKNVPLAPLTTLGVGGDARYFVEARTEAETHEALCWALERNLPLFVLGGGSNVVIADRGFPGLVLRMAIGGAAGGRENGNRLFWVGAGEPWDPFVLRTVAEGMADLVLLSGIPGTVGGTPIQNVGAYGAEVATSIRTVRVLDRRDGRVVELPAAACSFGYRRSIFNTEEKGRYLVLAVCYSLLEEGNPEFRHPDLRSFFSKKDAPPSLKEIREAVLQIRRSKAMVMAADEEDARSVGSFFKNPILESAAFAELQSRAEKRGLTPPSYPTSDGKQKVPAAWLVENAGFPKGFHRAAVGISRRHALAIVNRGGATAADVIAFMGEIQDAVETLFAVRIEPEPVFVGFESG</sequence>
<keyword evidence="15 19" id="KW-0131">Cell cycle</keyword>
<dbReference type="InterPro" id="IPR016169">
    <property type="entry name" value="FAD-bd_PCMH_sub2"/>
</dbReference>
<proteinExistence type="inferred from homology"/>
<evidence type="ECO:0000256" key="7">
    <source>
        <dbReference type="ARBA" id="ARBA00022490"/>
    </source>
</evidence>
<dbReference type="InterPro" id="IPR003170">
    <property type="entry name" value="MurB"/>
</dbReference>
<evidence type="ECO:0000256" key="14">
    <source>
        <dbReference type="ARBA" id="ARBA00023002"/>
    </source>
</evidence>
<keyword evidence="9 19" id="KW-0285">Flavoprotein</keyword>
<feature type="active site" evidence="19">
    <location>
        <position position="168"/>
    </location>
</feature>
<keyword evidence="13 19" id="KW-0573">Peptidoglycan synthesis</keyword>
<comment type="subcellular location">
    <subcellularLocation>
        <location evidence="3 19">Cytoplasm</location>
    </subcellularLocation>
</comment>
<keyword evidence="10 19" id="KW-0274">FAD</keyword>
<comment type="catalytic activity">
    <reaction evidence="18 19">
        <text>UDP-N-acetyl-alpha-D-muramate + NADP(+) = UDP-N-acetyl-3-O-(1-carboxyvinyl)-alpha-D-glucosamine + NADPH + H(+)</text>
        <dbReference type="Rhea" id="RHEA:12248"/>
        <dbReference type="ChEBI" id="CHEBI:15378"/>
        <dbReference type="ChEBI" id="CHEBI:57783"/>
        <dbReference type="ChEBI" id="CHEBI:58349"/>
        <dbReference type="ChEBI" id="CHEBI:68483"/>
        <dbReference type="ChEBI" id="CHEBI:70757"/>
        <dbReference type="EC" id="1.3.1.98"/>
    </reaction>
</comment>
<dbReference type="GO" id="GO:0071555">
    <property type="term" value="P:cell wall organization"/>
    <property type="evidence" value="ECO:0007669"/>
    <property type="project" value="UniProtKB-KW"/>
</dbReference>
<dbReference type="NCBIfam" id="TIGR00179">
    <property type="entry name" value="murB"/>
    <property type="match status" value="1"/>
</dbReference>
<comment type="pathway">
    <text evidence="4 19">Cell wall biogenesis; peptidoglycan biosynthesis.</text>
</comment>
<dbReference type="SUPFAM" id="SSF56176">
    <property type="entry name" value="FAD-binding/transporter-associated domain-like"/>
    <property type="match status" value="1"/>
</dbReference>
<keyword evidence="16 19" id="KW-0961">Cell wall biogenesis/degradation</keyword>
<dbReference type="EMBL" id="CABFVA020000016">
    <property type="protein sequence ID" value="VVM05218.1"/>
    <property type="molecule type" value="Genomic_DNA"/>
</dbReference>
<dbReference type="RefSeq" id="WP_178086867.1">
    <property type="nucleotide sequence ID" value="NZ_CABFVA020000016.1"/>
</dbReference>
<evidence type="ECO:0000256" key="4">
    <source>
        <dbReference type="ARBA" id="ARBA00004752"/>
    </source>
</evidence>